<organism evidence="3 4">
    <name type="scientific">Mycena chlorophos</name>
    <name type="common">Agaric fungus</name>
    <name type="synonym">Agaricus chlorophos</name>
    <dbReference type="NCBI Taxonomy" id="658473"/>
    <lineage>
        <taxon>Eukaryota</taxon>
        <taxon>Fungi</taxon>
        <taxon>Dikarya</taxon>
        <taxon>Basidiomycota</taxon>
        <taxon>Agaricomycotina</taxon>
        <taxon>Agaricomycetes</taxon>
        <taxon>Agaricomycetidae</taxon>
        <taxon>Agaricales</taxon>
        <taxon>Marasmiineae</taxon>
        <taxon>Mycenaceae</taxon>
        <taxon>Mycena</taxon>
    </lineage>
</organism>
<keyword evidence="3" id="KW-0808">Transferase</keyword>
<dbReference type="GO" id="GO:0016747">
    <property type="term" value="F:acyltransferase activity, transferring groups other than amino-acyl groups"/>
    <property type="evidence" value="ECO:0007669"/>
    <property type="project" value="InterPro"/>
</dbReference>
<feature type="transmembrane region" description="Helical" evidence="1">
    <location>
        <begin position="287"/>
        <end position="308"/>
    </location>
</feature>
<dbReference type="PANTHER" id="PTHR36927">
    <property type="entry name" value="BLR4337 PROTEIN"/>
    <property type="match status" value="1"/>
</dbReference>
<dbReference type="AlphaFoldDB" id="A0A8H6TDQ1"/>
<proteinExistence type="predicted"/>
<accession>A0A8H6TDQ1</accession>
<protein>
    <submittedName>
        <fullName evidence="3">Acyltransferase 3</fullName>
    </submittedName>
</protein>
<dbReference type="EMBL" id="JACAZE010000005">
    <property type="protein sequence ID" value="KAF7316723.1"/>
    <property type="molecule type" value="Genomic_DNA"/>
</dbReference>
<feature type="transmembrane region" description="Helical" evidence="1">
    <location>
        <begin position="230"/>
        <end position="249"/>
    </location>
</feature>
<keyword evidence="1" id="KW-0472">Membrane</keyword>
<dbReference type="Pfam" id="PF01757">
    <property type="entry name" value="Acyl_transf_3"/>
    <property type="match status" value="1"/>
</dbReference>
<dbReference type="InterPro" id="IPR002656">
    <property type="entry name" value="Acyl_transf_3_dom"/>
</dbReference>
<evidence type="ECO:0000256" key="1">
    <source>
        <dbReference type="SAM" id="Phobius"/>
    </source>
</evidence>
<dbReference type="Proteomes" id="UP000613580">
    <property type="component" value="Unassembled WGS sequence"/>
</dbReference>
<feature type="transmembrane region" description="Helical" evidence="1">
    <location>
        <begin position="188"/>
        <end position="210"/>
    </location>
</feature>
<evidence type="ECO:0000259" key="2">
    <source>
        <dbReference type="Pfam" id="PF01757"/>
    </source>
</evidence>
<keyword evidence="1" id="KW-1133">Transmembrane helix</keyword>
<keyword evidence="1" id="KW-0812">Transmembrane</keyword>
<keyword evidence="3" id="KW-0012">Acyltransferase</keyword>
<evidence type="ECO:0000313" key="3">
    <source>
        <dbReference type="EMBL" id="KAF7316723.1"/>
    </source>
</evidence>
<feature type="transmembrane region" description="Helical" evidence="1">
    <location>
        <begin position="360"/>
        <end position="384"/>
    </location>
</feature>
<feature type="transmembrane region" description="Helical" evidence="1">
    <location>
        <begin position="30"/>
        <end position="54"/>
    </location>
</feature>
<reference evidence="3" key="1">
    <citation type="submission" date="2020-05" db="EMBL/GenBank/DDBJ databases">
        <title>Mycena genomes resolve the evolution of fungal bioluminescence.</title>
        <authorList>
            <person name="Tsai I.J."/>
        </authorList>
    </citation>
    <scope>NUCLEOTIDE SEQUENCE</scope>
    <source>
        <strain evidence="3">110903Hualien_Pintung</strain>
    </source>
</reference>
<dbReference type="PANTHER" id="PTHR36927:SF4">
    <property type="entry name" value="BLR5718 PROTEIN"/>
    <property type="match status" value="1"/>
</dbReference>
<dbReference type="OrthoDB" id="4141464at2759"/>
<keyword evidence="4" id="KW-1185">Reference proteome</keyword>
<sequence>MNDPEGELQALLPRLLRESRIHFLDNLRSFLIVLVILHHAALPYSALVAVFWPYKSPYHVWRFSQAIITLFVALNQTFFMGLLFFLAGHFSSIAIERKSYRAFCVDRLKRLGIPMVVYTLLVHPLLLILVEWAHRGSIASALKNYYLHLNGVRGPIWFIATLLAFDLIYASIHLIVPSFKYLIPTTQTQYRAAAILGIGAVIMTSFFLRLSHPIGRTLPPLEVELAYTPQYVFAYIAGTSMSKTQIWILTPDPRRALLLSYLGAIAALGIASLVFGPSKGYAGGWSLVALFYAAFNEVCFYFIGRAWYSFFHDSESTTQRWKNTARYSYGAYLVHGLVVVGLQILVDGAVGGALDGLFKAIIVGGLAVLGSWALAVVLVSIPLVGRII</sequence>
<feature type="transmembrane region" description="Helical" evidence="1">
    <location>
        <begin position="256"/>
        <end position="275"/>
    </location>
</feature>
<feature type="transmembrane region" description="Helical" evidence="1">
    <location>
        <begin position="111"/>
        <end position="134"/>
    </location>
</feature>
<name>A0A8H6TDQ1_MYCCL</name>
<feature type="transmembrane region" description="Helical" evidence="1">
    <location>
        <begin position="154"/>
        <end position="176"/>
    </location>
</feature>
<feature type="domain" description="Acyltransferase 3" evidence="2">
    <location>
        <begin position="21"/>
        <end position="375"/>
    </location>
</feature>
<feature type="transmembrane region" description="Helical" evidence="1">
    <location>
        <begin position="329"/>
        <end position="354"/>
    </location>
</feature>
<comment type="caution">
    <text evidence="3">The sequence shown here is derived from an EMBL/GenBank/DDBJ whole genome shotgun (WGS) entry which is preliminary data.</text>
</comment>
<dbReference type="InterPro" id="IPR050623">
    <property type="entry name" value="Glucan_succinyl_AcylTrfase"/>
</dbReference>
<feature type="transmembrane region" description="Helical" evidence="1">
    <location>
        <begin position="66"/>
        <end position="90"/>
    </location>
</feature>
<evidence type="ECO:0000313" key="4">
    <source>
        <dbReference type="Proteomes" id="UP000613580"/>
    </source>
</evidence>
<gene>
    <name evidence="3" type="ORF">HMN09_00405400</name>
</gene>